<comment type="catalytic activity">
    <reaction evidence="12">
        <text>ATP + H2O = ADP + phosphate + H(+)</text>
        <dbReference type="Rhea" id="RHEA:13065"/>
        <dbReference type="ChEBI" id="CHEBI:15377"/>
        <dbReference type="ChEBI" id="CHEBI:15378"/>
        <dbReference type="ChEBI" id="CHEBI:30616"/>
        <dbReference type="ChEBI" id="CHEBI:43474"/>
        <dbReference type="ChEBI" id="CHEBI:456216"/>
        <dbReference type="EC" id="3.6.4.12"/>
    </reaction>
</comment>
<protein>
    <recommendedName>
        <fullName evidence="3">DNA helicase</fullName>
        <ecNumber evidence="3">3.6.4.12</ecNumber>
    </recommendedName>
</protein>
<feature type="compositionally biased region" description="Polar residues" evidence="14">
    <location>
        <begin position="732"/>
        <end position="747"/>
    </location>
</feature>
<evidence type="ECO:0000256" key="5">
    <source>
        <dbReference type="ARBA" id="ARBA00022763"/>
    </source>
</evidence>
<dbReference type="InterPro" id="IPR001208">
    <property type="entry name" value="MCM_dom"/>
</dbReference>
<dbReference type="RefSeq" id="XP_004360556.1">
    <property type="nucleotide sequence ID" value="XM_004360499.1"/>
</dbReference>
<dbReference type="EC" id="3.6.4.12" evidence="3"/>
<evidence type="ECO:0000256" key="1">
    <source>
        <dbReference type="ARBA" id="ARBA00004123"/>
    </source>
</evidence>
<dbReference type="OMA" id="RRGECHM"/>
<dbReference type="GO" id="GO:0017116">
    <property type="term" value="F:single-stranded DNA helicase activity"/>
    <property type="evidence" value="ECO:0007669"/>
    <property type="project" value="TreeGrafter"/>
</dbReference>
<dbReference type="GO" id="GO:0042555">
    <property type="term" value="C:MCM complex"/>
    <property type="evidence" value="ECO:0007669"/>
    <property type="project" value="TreeGrafter"/>
</dbReference>
<dbReference type="PRINTS" id="PR01657">
    <property type="entry name" value="MCMFAMILY"/>
</dbReference>
<dbReference type="STRING" id="1054147.F4PM02"/>
<feature type="region of interest" description="Disordered" evidence="14">
    <location>
        <begin position="723"/>
        <end position="781"/>
    </location>
</feature>
<feature type="compositionally biased region" description="Acidic residues" evidence="14">
    <location>
        <begin position="748"/>
        <end position="781"/>
    </location>
</feature>
<dbReference type="InterPro" id="IPR012340">
    <property type="entry name" value="NA-bd_OB-fold"/>
</dbReference>
<keyword evidence="6" id="KW-0378">Hydrolase</keyword>
<dbReference type="OrthoDB" id="6274823at2759"/>
<dbReference type="KEGG" id="dfa:DFA_04835"/>
<evidence type="ECO:0000256" key="6">
    <source>
        <dbReference type="ARBA" id="ARBA00022801"/>
    </source>
</evidence>
<dbReference type="InterPro" id="IPR058768">
    <property type="entry name" value="MCM9_N"/>
</dbReference>
<feature type="region of interest" description="Disordered" evidence="14">
    <location>
        <begin position="114"/>
        <end position="146"/>
    </location>
</feature>
<evidence type="ECO:0000256" key="12">
    <source>
        <dbReference type="ARBA" id="ARBA00047995"/>
    </source>
</evidence>
<comment type="similarity">
    <text evidence="2 13">Belongs to the MCM family.</text>
</comment>
<feature type="compositionally biased region" description="Polar residues" evidence="14">
    <location>
        <begin position="849"/>
        <end position="860"/>
    </location>
</feature>
<dbReference type="InterPro" id="IPR027417">
    <property type="entry name" value="P-loop_NTPase"/>
</dbReference>
<dbReference type="EMBL" id="GL883008">
    <property type="protein sequence ID" value="EGG22705.1"/>
    <property type="molecule type" value="Genomic_DNA"/>
</dbReference>
<dbReference type="Pfam" id="PF17855">
    <property type="entry name" value="MCM_lid"/>
    <property type="match status" value="1"/>
</dbReference>
<evidence type="ECO:0000313" key="17">
    <source>
        <dbReference type="Proteomes" id="UP000007797"/>
    </source>
</evidence>
<evidence type="ECO:0000313" key="16">
    <source>
        <dbReference type="EMBL" id="EGG22705.1"/>
    </source>
</evidence>
<dbReference type="PROSITE" id="PS50051">
    <property type="entry name" value="MCM_2"/>
    <property type="match status" value="1"/>
</dbReference>
<dbReference type="GO" id="GO:0006260">
    <property type="term" value="P:DNA replication"/>
    <property type="evidence" value="ECO:0007669"/>
    <property type="project" value="InterPro"/>
</dbReference>
<comment type="subcellular location">
    <subcellularLocation>
        <location evidence="1">Nucleus</location>
    </subcellularLocation>
</comment>
<reference evidence="17" key="1">
    <citation type="journal article" date="2011" name="Genome Res.">
        <title>Phylogeny-wide analysis of social amoeba genomes highlights ancient origins for complex intercellular communication.</title>
        <authorList>
            <person name="Heidel A.J."/>
            <person name="Lawal H.M."/>
            <person name="Felder M."/>
            <person name="Schilde C."/>
            <person name="Helps N.R."/>
            <person name="Tunggal B."/>
            <person name="Rivero F."/>
            <person name="John U."/>
            <person name="Schleicher M."/>
            <person name="Eichinger L."/>
            <person name="Platzer M."/>
            <person name="Noegel A.A."/>
            <person name="Schaap P."/>
            <person name="Gloeckner G."/>
        </authorList>
    </citation>
    <scope>NUCLEOTIDE SEQUENCE [LARGE SCALE GENOMIC DNA]</scope>
    <source>
        <strain evidence="17">SH3</strain>
    </source>
</reference>
<dbReference type="GO" id="GO:0005634">
    <property type="term" value="C:nucleus"/>
    <property type="evidence" value="ECO:0007669"/>
    <property type="project" value="UniProtKB-SubCell"/>
</dbReference>
<dbReference type="SUPFAM" id="SSF50249">
    <property type="entry name" value="Nucleic acid-binding proteins"/>
    <property type="match status" value="1"/>
</dbReference>
<evidence type="ECO:0000256" key="10">
    <source>
        <dbReference type="ARBA" id="ARBA00023204"/>
    </source>
</evidence>
<dbReference type="Pfam" id="PF00493">
    <property type="entry name" value="MCM"/>
    <property type="match status" value="1"/>
</dbReference>
<evidence type="ECO:0000259" key="15">
    <source>
        <dbReference type="PROSITE" id="PS50051"/>
    </source>
</evidence>
<dbReference type="SMART" id="SM00350">
    <property type="entry name" value="MCM"/>
    <property type="match status" value="1"/>
</dbReference>
<keyword evidence="17" id="KW-1185">Reference proteome</keyword>
<evidence type="ECO:0000256" key="11">
    <source>
        <dbReference type="ARBA" id="ARBA00023242"/>
    </source>
</evidence>
<dbReference type="PROSITE" id="PS00847">
    <property type="entry name" value="MCM_1"/>
    <property type="match status" value="1"/>
</dbReference>
<evidence type="ECO:0000256" key="9">
    <source>
        <dbReference type="ARBA" id="ARBA00023125"/>
    </source>
</evidence>
<evidence type="ECO:0000256" key="14">
    <source>
        <dbReference type="SAM" id="MobiDB-lite"/>
    </source>
</evidence>
<dbReference type="Gene3D" id="2.20.28.10">
    <property type="match status" value="1"/>
</dbReference>
<feature type="region of interest" description="Disordered" evidence="14">
    <location>
        <begin position="890"/>
        <end position="954"/>
    </location>
</feature>
<evidence type="ECO:0000256" key="7">
    <source>
        <dbReference type="ARBA" id="ARBA00022806"/>
    </source>
</evidence>
<evidence type="ECO:0000256" key="2">
    <source>
        <dbReference type="ARBA" id="ARBA00008010"/>
    </source>
</evidence>
<dbReference type="Gene3D" id="3.40.50.300">
    <property type="entry name" value="P-loop containing nucleotide triphosphate hydrolases"/>
    <property type="match status" value="1"/>
</dbReference>
<dbReference type="GO" id="GO:0005524">
    <property type="term" value="F:ATP binding"/>
    <property type="evidence" value="ECO:0007669"/>
    <property type="project" value="UniProtKB-KW"/>
</dbReference>
<feature type="compositionally biased region" description="Low complexity" evidence="14">
    <location>
        <begin position="906"/>
        <end position="928"/>
    </location>
</feature>
<dbReference type="GO" id="GO:0016787">
    <property type="term" value="F:hydrolase activity"/>
    <property type="evidence" value="ECO:0007669"/>
    <property type="project" value="UniProtKB-KW"/>
</dbReference>
<name>F4PM02_CACFS</name>
<keyword evidence="7" id="KW-0347">Helicase</keyword>
<feature type="compositionally biased region" description="Acidic residues" evidence="14">
    <location>
        <begin position="941"/>
        <end position="954"/>
    </location>
</feature>
<keyword evidence="5" id="KW-0227">DNA damage</keyword>
<dbReference type="InterPro" id="IPR033762">
    <property type="entry name" value="MCM_OB"/>
</dbReference>
<dbReference type="PANTHER" id="PTHR11630:SF48">
    <property type="entry name" value="DNA HELICASE MCM9"/>
    <property type="match status" value="1"/>
</dbReference>
<dbReference type="Pfam" id="PF17207">
    <property type="entry name" value="MCM_OB"/>
    <property type="match status" value="1"/>
</dbReference>
<dbReference type="Gene3D" id="2.40.50.140">
    <property type="entry name" value="Nucleic acid-binding proteins"/>
    <property type="match status" value="1"/>
</dbReference>
<dbReference type="InterPro" id="IPR018525">
    <property type="entry name" value="MCM_CS"/>
</dbReference>
<feature type="region of interest" description="Disordered" evidence="14">
    <location>
        <begin position="838"/>
        <end position="864"/>
    </location>
</feature>
<evidence type="ECO:0000256" key="8">
    <source>
        <dbReference type="ARBA" id="ARBA00022840"/>
    </source>
</evidence>
<gene>
    <name evidence="16" type="primary">mcm9</name>
    <name evidence="16" type="ORF">DFA_04835</name>
</gene>
<dbReference type="AlphaFoldDB" id="F4PM02"/>
<evidence type="ECO:0000256" key="3">
    <source>
        <dbReference type="ARBA" id="ARBA00012551"/>
    </source>
</evidence>
<keyword evidence="8 13" id="KW-0067">ATP-binding</keyword>
<feature type="compositionally biased region" description="Low complexity" evidence="14">
    <location>
        <begin position="123"/>
        <end position="135"/>
    </location>
</feature>
<dbReference type="FunFam" id="3.40.50.300:FF:000671">
    <property type="entry name" value="DNA helicase MCM9 isoform X1"/>
    <property type="match status" value="1"/>
</dbReference>
<evidence type="ECO:0000256" key="4">
    <source>
        <dbReference type="ARBA" id="ARBA00022741"/>
    </source>
</evidence>
<keyword evidence="11" id="KW-0539">Nucleus</keyword>
<dbReference type="InterPro" id="IPR031327">
    <property type="entry name" value="MCM"/>
</dbReference>
<dbReference type="Proteomes" id="UP000007797">
    <property type="component" value="Unassembled WGS sequence"/>
</dbReference>
<dbReference type="InterPro" id="IPR041562">
    <property type="entry name" value="MCM_lid"/>
</dbReference>
<keyword evidence="9 13" id="KW-0238">DNA-binding</keyword>
<dbReference type="SUPFAM" id="SSF52540">
    <property type="entry name" value="P-loop containing nucleoside triphosphate hydrolases"/>
    <property type="match status" value="1"/>
</dbReference>
<keyword evidence="10" id="KW-0234">DNA repair</keyword>
<evidence type="ECO:0000256" key="13">
    <source>
        <dbReference type="RuleBase" id="RU004070"/>
    </source>
</evidence>
<accession>F4PM02</accession>
<dbReference type="GeneID" id="14874823"/>
<sequence length="954" mass="107016">MDIRSVILENDFDSASPEELQNFFESLLLLHYGKEVEMLLVHQDTSKSYSLPVEFAMIVEGSVPVGTLLLADPSRMLPIFNASLLSAQEKLREHYARRFMTTGICILDRFIQKPTGPSTTKRPNQSNPPSQNSPSPAHPQHNFKQPKPPISIQLGQLVVKEKCAVRVHSLPDYREAKRSSLPRSSDYGMFVEFRGTVVRAVAPKVLEKTKEFACLKCGHRFDAQIDFEQQNNFSLPKKCPNPDKNCVASFFKPSEARGVHCDYQEIKIQEQIHHLAAGSIPRSIVVLLQDDLVDSCQAGDDLTVSGVVARRWSPIRNNDRPDLEMVLVANHIRIMNEQKHNEGLTEELRSIFEDYWMRYDNSPLEGRDKIIRQVCQGVCGMFVVKLALLLVVIGGVPVRDKVNGTNRRGECHMLLVGEPGTGKSQFLKFATKIASRSVLTTGIGTTSAGLTAAAVNAGGGEMALEAGALVLADGGVCCIDEFSGISSSDSATIHEAMEQQTISIAKASIVTTLHTRTSIIAATNAKGKYDPEQSLMVNTNLGTALLSRFDIIMIITDEIDDEWDRYLSDFILNQAMNINNTNPKVPKLDGDEALWNIETIQSYVHYVKSAFQPMFSQEARQLITLYYEKQRGSADRNEARVTTRLLESLVRLAQAHARLMFRNVVEVQDSIMAIYLLECCAESACILTNLNPQKSVHPEDPDAAYRLLENAIKQNLGLSIISTTTKQKRQKSNPIRPTHTTNSNWANNDDDDDDDDDDDEEQEQEEEVQYNDSGWEVEEEEMEYEEMEPLIQEVMQEEIQVEEEEVPNNFAHMEDEIFESSPPKPPIVVDTVRSNHSSLLSSHLDNSRTKATGITNTNNKRNMESQEKISFEQEFDKFQGDDATVAETWEDDDDNIEFSPNQSQIKPTTTTNTTTTTKPSLISTISSTQKQPISMAPNIEQDNDEELDDLDWND</sequence>
<dbReference type="GO" id="GO:0000724">
    <property type="term" value="P:double-strand break repair via homologous recombination"/>
    <property type="evidence" value="ECO:0007669"/>
    <property type="project" value="TreeGrafter"/>
</dbReference>
<proteinExistence type="inferred from homology"/>
<dbReference type="Pfam" id="PF26066">
    <property type="entry name" value="MCM9_N"/>
    <property type="match status" value="1"/>
</dbReference>
<organism evidence="16 17">
    <name type="scientific">Cavenderia fasciculata</name>
    <name type="common">Slime mold</name>
    <name type="synonym">Dictyostelium fasciculatum</name>
    <dbReference type="NCBI Taxonomy" id="261658"/>
    <lineage>
        <taxon>Eukaryota</taxon>
        <taxon>Amoebozoa</taxon>
        <taxon>Evosea</taxon>
        <taxon>Eumycetozoa</taxon>
        <taxon>Dictyostelia</taxon>
        <taxon>Acytosteliales</taxon>
        <taxon>Cavenderiaceae</taxon>
        <taxon>Cavenderia</taxon>
    </lineage>
</organism>
<dbReference type="PANTHER" id="PTHR11630">
    <property type="entry name" value="DNA REPLICATION LICENSING FACTOR MCM FAMILY MEMBER"/>
    <property type="match status" value="1"/>
</dbReference>
<keyword evidence="4 13" id="KW-0547">Nucleotide-binding</keyword>
<feature type="domain" description="MCM C-terminal AAA(+) ATPase" evidence="15">
    <location>
        <begin position="366"/>
        <end position="571"/>
    </location>
</feature>
<dbReference type="GO" id="GO:0003697">
    <property type="term" value="F:single-stranded DNA binding"/>
    <property type="evidence" value="ECO:0007669"/>
    <property type="project" value="TreeGrafter"/>
</dbReference>